<dbReference type="EMBL" id="JANUGU010000020">
    <property type="protein sequence ID" value="MCS0661234.1"/>
    <property type="molecule type" value="Genomic_DNA"/>
</dbReference>
<proteinExistence type="predicted"/>
<dbReference type="Proteomes" id="UP001204621">
    <property type="component" value="Unassembled WGS sequence"/>
</dbReference>
<feature type="coiled-coil region" evidence="1">
    <location>
        <begin position="22"/>
        <end position="49"/>
    </location>
</feature>
<dbReference type="RefSeq" id="WP_258814434.1">
    <property type="nucleotide sequence ID" value="NZ_JANUGU010000020.1"/>
</dbReference>
<feature type="transmembrane region" description="Helical" evidence="2">
    <location>
        <begin position="150"/>
        <end position="171"/>
    </location>
</feature>
<keyword evidence="2" id="KW-0472">Membrane</keyword>
<evidence type="ECO:0000313" key="4">
    <source>
        <dbReference type="Proteomes" id="UP001204621"/>
    </source>
</evidence>
<reference evidence="3 4" key="1">
    <citation type="submission" date="2022-08" db="EMBL/GenBank/DDBJ databases">
        <title>Reclassification of Massilia species as members of the genera Telluria, Duganella, Pseudoduganella, Mokoshia gen. nov. and Zemynaea gen. nov. using orthogonal and non-orthogonal genome-based approaches.</title>
        <authorList>
            <person name="Bowman J.P."/>
        </authorList>
    </citation>
    <scope>NUCLEOTIDE SEQUENCE [LARGE SCALE GENOMIC DNA]</scope>
    <source>
        <strain evidence="3 4">JCM 31606</strain>
    </source>
</reference>
<comment type="caution">
    <text evidence="3">The sequence shown here is derived from an EMBL/GenBank/DDBJ whole genome shotgun (WGS) entry which is preliminary data.</text>
</comment>
<keyword evidence="2" id="KW-0812">Transmembrane</keyword>
<gene>
    <name evidence="3" type="ORF">NX778_24480</name>
</gene>
<keyword evidence="4" id="KW-1185">Reference proteome</keyword>
<accession>A0ABT2D563</accession>
<keyword evidence="1" id="KW-0175">Coiled coil</keyword>
<dbReference type="Pfam" id="PF19853">
    <property type="entry name" value="DUF6328"/>
    <property type="match status" value="1"/>
</dbReference>
<sequence length="182" mass="19945">MLNRARHAAERFQLCAIEGAIVFAYRASMEKQKTELEKLDEEMRNIVEEARVIVPGIQARFGFQTIAVFNDRFADLETFARARHTLGLGMVVIAIAMLMTPPIDYRACAGHPSRRMARVASLMIRGCLVPLALGLSLDMFTVLFVVSKSVVLSICAAAATLLQLAGLWCAVPATEGKHNPGQ</sequence>
<dbReference type="InterPro" id="IPR046291">
    <property type="entry name" value="DUF6328"/>
</dbReference>
<evidence type="ECO:0000256" key="2">
    <source>
        <dbReference type="SAM" id="Phobius"/>
    </source>
</evidence>
<feature type="transmembrane region" description="Helical" evidence="2">
    <location>
        <begin position="122"/>
        <end position="144"/>
    </location>
</feature>
<name>A0ABT2D563_9BURK</name>
<evidence type="ECO:0000256" key="1">
    <source>
        <dbReference type="SAM" id="Coils"/>
    </source>
</evidence>
<organism evidence="3 4">
    <name type="scientific">Massilia terrae</name>
    <dbReference type="NCBI Taxonomy" id="1811224"/>
    <lineage>
        <taxon>Bacteria</taxon>
        <taxon>Pseudomonadati</taxon>
        <taxon>Pseudomonadota</taxon>
        <taxon>Betaproteobacteria</taxon>
        <taxon>Burkholderiales</taxon>
        <taxon>Oxalobacteraceae</taxon>
        <taxon>Telluria group</taxon>
        <taxon>Massilia</taxon>
    </lineage>
</organism>
<evidence type="ECO:0000313" key="3">
    <source>
        <dbReference type="EMBL" id="MCS0661234.1"/>
    </source>
</evidence>
<protein>
    <submittedName>
        <fullName evidence="3">DUF6328 family protein</fullName>
    </submittedName>
</protein>
<feature type="transmembrane region" description="Helical" evidence="2">
    <location>
        <begin position="82"/>
        <end position="101"/>
    </location>
</feature>
<keyword evidence="2" id="KW-1133">Transmembrane helix</keyword>